<protein>
    <submittedName>
        <fullName evidence="2">Uncharacterized protein</fullName>
    </submittedName>
</protein>
<name>A0A811R881_9POAL</name>
<accession>A0A811R881</accession>
<keyword evidence="3" id="KW-1185">Reference proteome</keyword>
<dbReference type="AlphaFoldDB" id="A0A811R881"/>
<sequence length="108" mass="11194">MPILCVLLLLLCWLLLLLLPEGESSWVQATGGPLPLPCGVGGRGRMAWQHCTSTRTSGVLLLINTPAAAAAENTGEAANSKMLLLDHDGSSADAAGQCKVPGVTDEKE</sequence>
<feature type="chain" id="PRO_5033045795" evidence="1">
    <location>
        <begin position="25"/>
        <end position="108"/>
    </location>
</feature>
<evidence type="ECO:0000313" key="2">
    <source>
        <dbReference type="EMBL" id="CAD6266243.1"/>
    </source>
</evidence>
<evidence type="ECO:0000256" key="1">
    <source>
        <dbReference type="SAM" id="SignalP"/>
    </source>
</evidence>
<feature type="signal peptide" evidence="1">
    <location>
        <begin position="1"/>
        <end position="24"/>
    </location>
</feature>
<keyword evidence="1" id="KW-0732">Signal</keyword>
<reference evidence="2" key="1">
    <citation type="submission" date="2020-10" db="EMBL/GenBank/DDBJ databases">
        <authorList>
            <person name="Han B."/>
            <person name="Lu T."/>
            <person name="Zhao Q."/>
            <person name="Huang X."/>
            <person name="Zhao Y."/>
        </authorList>
    </citation>
    <scope>NUCLEOTIDE SEQUENCE</scope>
</reference>
<dbReference type="Proteomes" id="UP000604825">
    <property type="component" value="Unassembled WGS sequence"/>
</dbReference>
<comment type="caution">
    <text evidence="2">The sequence shown here is derived from an EMBL/GenBank/DDBJ whole genome shotgun (WGS) entry which is preliminary data.</text>
</comment>
<proteinExistence type="predicted"/>
<organism evidence="2 3">
    <name type="scientific">Miscanthus lutarioriparius</name>
    <dbReference type="NCBI Taxonomy" id="422564"/>
    <lineage>
        <taxon>Eukaryota</taxon>
        <taxon>Viridiplantae</taxon>
        <taxon>Streptophyta</taxon>
        <taxon>Embryophyta</taxon>
        <taxon>Tracheophyta</taxon>
        <taxon>Spermatophyta</taxon>
        <taxon>Magnoliopsida</taxon>
        <taxon>Liliopsida</taxon>
        <taxon>Poales</taxon>
        <taxon>Poaceae</taxon>
        <taxon>PACMAD clade</taxon>
        <taxon>Panicoideae</taxon>
        <taxon>Andropogonodae</taxon>
        <taxon>Andropogoneae</taxon>
        <taxon>Saccharinae</taxon>
        <taxon>Miscanthus</taxon>
    </lineage>
</organism>
<gene>
    <name evidence="2" type="ORF">NCGR_LOCUS49548</name>
</gene>
<evidence type="ECO:0000313" key="3">
    <source>
        <dbReference type="Proteomes" id="UP000604825"/>
    </source>
</evidence>
<dbReference type="EMBL" id="CAJGYO010000013">
    <property type="protein sequence ID" value="CAD6266243.1"/>
    <property type="molecule type" value="Genomic_DNA"/>
</dbReference>